<keyword evidence="9" id="KW-1185">Reference proteome</keyword>
<gene>
    <name evidence="8" type="ORF">CYMTET_24661</name>
</gene>
<feature type="compositionally biased region" description="Low complexity" evidence="6">
    <location>
        <begin position="185"/>
        <end position="208"/>
    </location>
</feature>
<keyword evidence="2" id="KW-0805">Transcription regulation</keyword>
<dbReference type="Gene3D" id="3.30.730.10">
    <property type="entry name" value="AP2/ERF domain"/>
    <property type="match status" value="2"/>
</dbReference>
<feature type="compositionally biased region" description="Polar residues" evidence="6">
    <location>
        <begin position="291"/>
        <end position="306"/>
    </location>
</feature>
<feature type="compositionally biased region" description="Basic and acidic residues" evidence="6">
    <location>
        <begin position="348"/>
        <end position="365"/>
    </location>
</feature>
<dbReference type="PROSITE" id="PS51032">
    <property type="entry name" value="AP2_ERF"/>
    <property type="match status" value="2"/>
</dbReference>
<evidence type="ECO:0000256" key="5">
    <source>
        <dbReference type="ARBA" id="ARBA00023242"/>
    </source>
</evidence>
<comment type="subcellular location">
    <subcellularLocation>
        <location evidence="1">Nucleus</location>
    </subcellularLocation>
</comment>
<feature type="compositionally biased region" description="Basic and acidic residues" evidence="6">
    <location>
        <begin position="171"/>
        <end position="184"/>
    </location>
</feature>
<keyword evidence="4" id="KW-0804">Transcription</keyword>
<dbReference type="AlphaFoldDB" id="A0AAE0FVK7"/>
<proteinExistence type="predicted"/>
<dbReference type="GO" id="GO:0003677">
    <property type="term" value="F:DNA binding"/>
    <property type="evidence" value="ECO:0007669"/>
    <property type="project" value="UniProtKB-KW"/>
</dbReference>
<dbReference type="SMART" id="SM00380">
    <property type="entry name" value="AP2"/>
    <property type="match status" value="2"/>
</dbReference>
<feature type="non-terminal residue" evidence="8">
    <location>
        <position position="1"/>
    </location>
</feature>
<dbReference type="PANTHER" id="PTHR32467">
    <property type="entry name" value="AP2-LIKE ETHYLENE-RESPONSIVE TRANSCRIPTION FACTOR"/>
    <property type="match status" value="1"/>
</dbReference>
<dbReference type="InterPro" id="IPR016177">
    <property type="entry name" value="DNA-bd_dom_sf"/>
</dbReference>
<keyword evidence="5" id="KW-0539">Nucleus</keyword>
<evidence type="ECO:0000256" key="3">
    <source>
        <dbReference type="ARBA" id="ARBA00023125"/>
    </source>
</evidence>
<evidence type="ECO:0000256" key="2">
    <source>
        <dbReference type="ARBA" id="ARBA00023015"/>
    </source>
</evidence>
<protein>
    <recommendedName>
        <fullName evidence="7">AP2/ERF domain-containing protein</fullName>
    </recommendedName>
</protein>
<evidence type="ECO:0000313" key="8">
    <source>
        <dbReference type="EMBL" id="KAK3266739.1"/>
    </source>
</evidence>
<reference evidence="8 9" key="1">
    <citation type="journal article" date="2015" name="Genome Biol. Evol.">
        <title>Comparative Genomics of a Bacterivorous Green Alga Reveals Evolutionary Causalities and Consequences of Phago-Mixotrophic Mode of Nutrition.</title>
        <authorList>
            <person name="Burns J.A."/>
            <person name="Paasch A."/>
            <person name="Narechania A."/>
            <person name="Kim E."/>
        </authorList>
    </citation>
    <scope>NUCLEOTIDE SEQUENCE [LARGE SCALE GENOMIC DNA]</scope>
    <source>
        <strain evidence="8 9">PLY_AMNH</strain>
    </source>
</reference>
<feature type="region of interest" description="Disordered" evidence="6">
    <location>
        <begin position="575"/>
        <end position="625"/>
    </location>
</feature>
<feature type="region of interest" description="Disordered" evidence="6">
    <location>
        <begin position="291"/>
        <end position="365"/>
    </location>
</feature>
<dbReference type="InterPro" id="IPR036955">
    <property type="entry name" value="AP2/ERF_dom_sf"/>
</dbReference>
<dbReference type="GO" id="GO:0005634">
    <property type="term" value="C:nucleus"/>
    <property type="evidence" value="ECO:0007669"/>
    <property type="project" value="UniProtKB-SubCell"/>
</dbReference>
<dbReference type="InterPro" id="IPR001471">
    <property type="entry name" value="AP2/ERF_dom"/>
</dbReference>
<dbReference type="Proteomes" id="UP001190700">
    <property type="component" value="Unassembled WGS sequence"/>
</dbReference>
<name>A0AAE0FVK7_9CHLO</name>
<evidence type="ECO:0000259" key="7">
    <source>
        <dbReference type="PROSITE" id="PS51032"/>
    </source>
</evidence>
<accession>A0AAE0FVK7</accession>
<comment type="caution">
    <text evidence="8">The sequence shown here is derived from an EMBL/GenBank/DDBJ whole genome shotgun (WGS) entry which is preliminary data.</text>
</comment>
<sequence>FRGVTHHCRTGRWEAHIWEEGKQVYLGGFDSEEQAALAYDIAAVKCRGLDAITNFDIENYKQELDNMDKVTKEELVLSLRRQSKGFSRGTSRYRGVTRHQKGRWEARIGQLVGKKYRYLGLYDTELEAATAYDKEAVTQKGLDAITNFDMSEYADLLDDSQRKVLHDANESIDNKRQAGARKADSGSAGSLTAAASAHGALGASSASSKENAPLPAPQHELTSPPLGTDAALQLCASSAFHELDARGASPIEHSNVSAARSPSCSEGTVLAAAGECDAAVAMGGACALPSNSTGPGRLTPPSSESSAARLAADGVGGTVSSSAESAQLASSENGIGPAHGPQAPGSPEDAKGGAGEAEKFLRDEPLEQVRGPRRLTRGLLSQLAGAVQRQCKTVARRAVWMRHPVAEAFGPGTMMDPNPIAVATVKALFGNSDSIIPAPLVPTVPPPQSQSQMSWAETLASEMDAAGITPMEMGKCHLALNAGTQGPGLGMESEMEDKLHTGHAYKVARQTEAEGRHPDLRSPKRARYGSEADLQGQAERAMECGSVPEPGQPQKLPYNPTDLMSKLDFLLTGMREAQGPGDGSPAAPGEPWNGSQLPALREGAYGHMQPMTTSQPLKRRISAPY</sequence>
<evidence type="ECO:0000256" key="1">
    <source>
        <dbReference type="ARBA" id="ARBA00004123"/>
    </source>
</evidence>
<feature type="domain" description="AP2/ERF" evidence="7">
    <location>
        <begin position="1"/>
        <end position="56"/>
    </location>
</feature>
<dbReference type="CDD" id="cd00018">
    <property type="entry name" value="AP2"/>
    <property type="match status" value="2"/>
</dbReference>
<keyword evidence="3" id="KW-0238">DNA-binding</keyword>
<evidence type="ECO:0000256" key="6">
    <source>
        <dbReference type="SAM" id="MobiDB-lite"/>
    </source>
</evidence>
<dbReference type="PANTHER" id="PTHR32467:SF90">
    <property type="entry name" value="AP2-LIKE ETHYLENE-RESPONSIVE TRANSCRIPTION FACTOR AIL1"/>
    <property type="match status" value="1"/>
</dbReference>
<evidence type="ECO:0000313" key="9">
    <source>
        <dbReference type="Proteomes" id="UP001190700"/>
    </source>
</evidence>
<evidence type="ECO:0000256" key="4">
    <source>
        <dbReference type="ARBA" id="ARBA00023163"/>
    </source>
</evidence>
<dbReference type="SUPFAM" id="SSF54171">
    <property type="entry name" value="DNA-binding domain"/>
    <property type="match status" value="2"/>
</dbReference>
<feature type="domain" description="AP2/ERF" evidence="7">
    <location>
        <begin position="92"/>
        <end position="149"/>
    </location>
</feature>
<dbReference type="GO" id="GO:0003700">
    <property type="term" value="F:DNA-binding transcription factor activity"/>
    <property type="evidence" value="ECO:0007669"/>
    <property type="project" value="InterPro"/>
</dbReference>
<feature type="region of interest" description="Disordered" evidence="6">
    <location>
        <begin position="171"/>
        <end position="226"/>
    </location>
</feature>
<dbReference type="EMBL" id="LGRX02012855">
    <property type="protein sequence ID" value="KAK3266739.1"/>
    <property type="molecule type" value="Genomic_DNA"/>
</dbReference>
<organism evidence="8 9">
    <name type="scientific">Cymbomonas tetramitiformis</name>
    <dbReference type="NCBI Taxonomy" id="36881"/>
    <lineage>
        <taxon>Eukaryota</taxon>
        <taxon>Viridiplantae</taxon>
        <taxon>Chlorophyta</taxon>
        <taxon>Pyramimonadophyceae</taxon>
        <taxon>Pyramimonadales</taxon>
        <taxon>Pyramimonadaceae</taxon>
        <taxon>Cymbomonas</taxon>
    </lineage>
</organism>
<feature type="compositionally biased region" description="Low complexity" evidence="6">
    <location>
        <begin position="320"/>
        <end position="332"/>
    </location>
</feature>